<sequence length="131" mass="15131">MVLWVINIILLLIILGIAFWEIYLRVMVKRSATVLEEEAFREGMRRAQVIDVREKDVFDAGHILGARNIPYTVLKNSLGSIRKDQPIYIYDQKKSLSIRTANQLRKAGYKDIYILKGGYDSWSGKIKSKKV</sequence>
<dbReference type="Proteomes" id="UP000194933">
    <property type="component" value="Unassembled WGS sequence"/>
</dbReference>
<dbReference type="RefSeq" id="WP_086283734.1">
    <property type="nucleotide sequence ID" value="NZ_NGMO01000001.1"/>
</dbReference>
<dbReference type="CDD" id="cd00158">
    <property type="entry name" value="RHOD"/>
    <property type="match status" value="1"/>
</dbReference>
<dbReference type="STRING" id="1987383.A5844_000565"/>
<keyword evidence="4" id="KW-1185">Reference proteome</keyword>
<dbReference type="InterPro" id="IPR050229">
    <property type="entry name" value="GlpE_sulfurtransferase"/>
</dbReference>
<dbReference type="Gene3D" id="3.40.250.10">
    <property type="entry name" value="Rhodanese-like domain"/>
    <property type="match status" value="1"/>
</dbReference>
<dbReference type="SMART" id="SM00450">
    <property type="entry name" value="RHOD"/>
    <property type="match status" value="1"/>
</dbReference>
<gene>
    <name evidence="3" type="ORF">A5844_000565</name>
</gene>
<feature type="transmembrane region" description="Helical" evidence="1">
    <location>
        <begin position="6"/>
        <end position="24"/>
    </location>
</feature>
<dbReference type="PANTHER" id="PTHR43031:SF18">
    <property type="entry name" value="RHODANESE-RELATED SULFURTRANSFERASES"/>
    <property type="match status" value="1"/>
</dbReference>
<evidence type="ECO:0000313" key="4">
    <source>
        <dbReference type="Proteomes" id="UP000194933"/>
    </source>
</evidence>
<dbReference type="EMBL" id="NGMO01000001">
    <property type="protein sequence ID" value="OTP12333.1"/>
    <property type="molecule type" value="Genomic_DNA"/>
</dbReference>
<dbReference type="InterPro" id="IPR001763">
    <property type="entry name" value="Rhodanese-like_dom"/>
</dbReference>
<evidence type="ECO:0000313" key="3">
    <source>
        <dbReference type="EMBL" id="OTP12333.1"/>
    </source>
</evidence>
<dbReference type="AlphaFoldDB" id="A0A2C9XQ62"/>
<name>A0A2C9XQ62_9ENTE</name>
<keyword evidence="1" id="KW-0472">Membrane</keyword>
<dbReference type="PROSITE" id="PS50206">
    <property type="entry name" value="RHODANESE_3"/>
    <property type="match status" value="1"/>
</dbReference>
<dbReference type="Pfam" id="PF00581">
    <property type="entry name" value="Rhodanese"/>
    <property type="match status" value="1"/>
</dbReference>
<accession>A0A2C9XQ62</accession>
<proteinExistence type="predicted"/>
<dbReference type="PANTHER" id="PTHR43031">
    <property type="entry name" value="FAD-DEPENDENT OXIDOREDUCTASE"/>
    <property type="match status" value="1"/>
</dbReference>
<evidence type="ECO:0000259" key="2">
    <source>
        <dbReference type="PROSITE" id="PS50206"/>
    </source>
</evidence>
<keyword evidence="1" id="KW-1133">Transmembrane helix</keyword>
<organism evidence="3 4">
    <name type="scientific">Candidatus Enterococcus wittei</name>
    <dbReference type="NCBI Taxonomy" id="1987383"/>
    <lineage>
        <taxon>Bacteria</taxon>
        <taxon>Bacillati</taxon>
        <taxon>Bacillota</taxon>
        <taxon>Bacilli</taxon>
        <taxon>Lactobacillales</taxon>
        <taxon>Enterococcaceae</taxon>
        <taxon>Enterococcus</taxon>
    </lineage>
</organism>
<dbReference type="SUPFAM" id="SSF52821">
    <property type="entry name" value="Rhodanese/Cell cycle control phosphatase"/>
    <property type="match status" value="1"/>
</dbReference>
<feature type="domain" description="Rhodanese" evidence="2">
    <location>
        <begin position="43"/>
        <end position="131"/>
    </location>
</feature>
<reference evidence="3 4" key="1">
    <citation type="submission" date="2017-05" db="EMBL/GenBank/DDBJ databases">
        <title>The Genome Sequence of Enterococcus sp. 10A9_DIV0425.</title>
        <authorList>
            <consortium name="The Broad Institute Genomics Platform"/>
            <consortium name="The Broad Institute Genomic Center for Infectious Diseases"/>
            <person name="Earl A."/>
            <person name="Manson A."/>
            <person name="Schwartman J."/>
            <person name="Gilmore M."/>
            <person name="Abouelleil A."/>
            <person name="Cao P."/>
            <person name="Chapman S."/>
            <person name="Cusick C."/>
            <person name="Shea T."/>
            <person name="Young S."/>
            <person name="Neafsey D."/>
            <person name="Nusbaum C."/>
            <person name="Birren B."/>
        </authorList>
    </citation>
    <scope>NUCLEOTIDE SEQUENCE [LARGE SCALE GENOMIC DNA]</scope>
    <source>
        <strain evidence="3 4">10A9_DIV0425</strain>
    </source>
</reference>
<comment type="caution">
    <text evidence="3">The sequence shown here is derived from an EMBL/GenBank/DDBJ whole genome shotgun (WGS) entry which is preliminary data.</text>
</comment>
<protein>
    <submittedName>
        <fullName evidence="3">Rhodanese family protein</fullName>
    </submittedName>
</protein>
<dbReference type="InterPro" id="IPR036873">
    <property type="entry name" value="Rhodanese-like_dom_sf"/>
</dbReference>
<evidence type="ECO:0000256" key="1">
    <source>
        <dbReference type="SAM" id="Phobius"/>
    </source>
</evidence>
<keyword evidence="1" id="KW-0812">Transmembrane</keyword>